<evidence type="ECO:0000313" key="1">
    <source>
        <dbReference type="EMBL" id="PRY38191.1"/>
    </source>
</evidence>
<dbReference type="OrthoDB" id="3532697at2"/>
<dbReference type="RefSeq" id="WP_106191248.1">
    <property type="nucleotide sequence ID" value="NZ_PVTF01000009.1"/>
</dbReference>
<proteinExistence type="predicted"/>
<sequence length="224" mass="24819">MDSERARVARDWLGGWGVSAVGDAWVCLTPDGDEESFSANDIAHEWTEKALEDPALDGAGRVRVALGLLDLLDQYAVAMYLKVTPLDPATEHLLWQAFRDRLEHPASAESVTYALWVDWFEDPATVETAFAEVVAGLEELTEGPLRRARRVLVVSGPVPWRLKHDLYRRAAATPVLHEALFHGLRGSLHDVYGDLDREAALHLLAALDLPEERVAVLRGDIKAL</sequence>
<dbReference type="AlphaFoldDB" id="A0A2T0SXP4"/>
<gene>
    <name evidence="1" type="ORF">CLV43_109412</name>
</gene>
<reference evidence="1 2" key="1">
    <citation type="submission" date="2018-03" db="EMBL/GenBank/DDBJ databases">
        <title>Genomic Encyclopedia of Archaeal and Bacterial Type Strains, Phase II (KMG-II): from individual species to whole genera.</title>
        <authorList>
            <person name="Goeker M."/>
        </authorList>
    </citation>
    <scope>NUCLEOTIDE SEQUENCE [LARGE SCALE GENOMIC DNA]</scope>
    <source>
        <strain evidence="1 2">DSM 44720</strain>
    </source>
</reference>
<evidence type="ECO:0000313" key="2">
    <source>
        <dbReference type="Proteomes" id="UP000239494"/>
    </source>
</evidence>
<keyword evidence="2" id="KW-1185">Reference proteome</keyword>
<name>A0A2T0SXP4_9PSEU</name>
<organism evidence="1 2">
    <name type="scientific">Umezawaea tangerina</name>
    <dbReference type="NCBI Taxonomy" id="84725"/>
    <lineage>
        <taxon>Bacteria</taxon>
        <taxon>Bacillati</taxon>
        <taxon>Actinomycetota</taxon>
        <taxon>Actinomycetes</taxon>
        <taxon>Pseudonocardiales</taxon>
        <taxon>Pseudonocardiaceae</taxon>
        <taxon>Umezawaea</taxon>
    </lineage>
</organism>
<accession>A0A2T0SXP4</accession>
<comment type="caution">
    <text evidence="1">The sequence shown here is derived from an EMBL/GenBank/DDBJ whole genome shotgun (WGS) entry which is preliminary data.</text>
</comment>
<dbReference type="EMBL" id="PVTF01000009">
    <property type="protein sequence ID" value="PRY38191.1"/>
    <property type="molecule type" value="Genomic_DNA"/>
</dbReference>
<protein>
    <submittedName>
        <fullName evidence="1">Uncharacterized protein</fullName>
    </submittedName>
</protein>
<dbReference type="Proteomes" id="UP000239494">
    <property type="component" value="Unassembled WGS sequence"/>
</dbReference>